<dbReference type="Proteomes" id="UP001197093">
    <property type="component" value="Unassembled WGS sequence"/>
</dbReference>
<dbReference type="Pfam" id="PF26639">
    <property type="entry name" value="Het-6_barrel"/>
    <property type="match status" value="1"/>
</dbReference>
<dbReference type="AlphaFoldDB" id="A0AAD4F7L4"/>
<sequence>MQVSTTLRRLWLIDPDSLVAGDAEDGSEPQSLEQIFPSVTREVGNWIAQTPPDERWYDDVWKSQTDFTLLDPPEGSPTDVDDSEGPLFSPFRQHVYGVYDHVFWDVYHSLKEAADEEIGEFQPPNTTVMALRASEDESSDICHFFPVDTFVYPVWIAPKTTLKFSVDGHEQTLTPEGHTWRFSMWFREGSIATITPQDEAGERRGRLVAVLALGQCEERLVPRIALEDHTIGPYRMEASDAKPWAKTDGEEGDENTPETWPEADHLARAIFLQAGDAVERCSFDDVLNARVEEGEERPETELARLTLDNEAGDDPVYSPLPGNNSIRILVIEPASAEEDELQTRLQVVSLDDKPTYEAISYTWGDPADSALLHCNNSQVSIPRNLQNALRKLRHASRPRHVWADSVCINQQDIPERGQQVSIMRSIYLNAERVLVWLGLDEHHHAGTAFTAVCDIVRAWRPDGDRLAFASYASRLEPMSDEELAPIRAAVTREAWEALRALFEINYFRRFWIIQELALGRSAVVLWGHHHISWGLIGICAAWMMSSGWDFHHGAPITAAYNAFLIYVLPLAKRSGISPFSKLDLSVVLGTTMGRFDSTDARDRIYALLGMPFAGNDPDANPLVTPNYDQDLRSVYTQAARRILEQDQHLRLLSAVQHGPDLDPSYPSWVPRWHEALPAEPLALRDEQGYYANGGELFIPTPLSNSSDPDALHLTGLLCTTVTSTSEPLPPNPNLSSSQTLTSSSSSITNTNTTHRRALQTLFAELNAEHRQFRASWSATLEKFTLFGFRDPAAQAQHVSATAAAVTAQPGKYGMRAGVEMLTGERAQTDHLGEFLLYWRERASWRQQHASSSTKTKEAEEAEEAAPGGGIWKALYEEGTSVYVRERALCAVNALAGRRVMVLADGKVGLGPAAAREGDAVVVLFGGVVPFVLRECEGPGGGERWWRLVGECFVPGLMQGEAVEEAGLLAEGTFRRAGDGSLTLTPSRGDELDPRMGRKVGEHGVCAFEIR</sequence>
<evidence type="ECO:0000256" key="1">
    <source>
        <dbReference type="SAM" id="MobiDB-lite"/>
    </source>
</evidence>
<protein>
    <recommendedName>
        <fullName evidence="2">Heterokaryon incompatibility domain-containing protein</fullName>
    </recommendedName>
</protein>
<evidence type="ECO:0000313" key="3">
    <source>
        <dbReference type="EMBL" id="KAG7293257.1"/>
    </source>
</evidence>
<keyword evidence="4" id="KW-1185">Reference proteome</keyword>
<evidence type="ECO:0000313" key="4">
    <source>
        <dbReference type="Proteomes" id="UP001197093"/>
    </source>
</evidence>
<dbReference type="PANTHER" id="PTHR24148">
    <property type="entry name" value="ANKYRIN REPEAT DOMAIN-CONTAINING PROTEIN 39 HOMOLOG-RELATED"/>
    <property type="match status" value="1"/>
</dbReference>
<evidence type="ECO:0000259" key="2">
    <source>
        <dbReference type="Pfam" id="PF06985"/>
    </source>
</evidence>
<comment type="caution">
    <text evidence="3">The sequence shown here is derived from an EMBL/GenBank/DDBJ whole genome shotgun (WGS) entry which is preliminary data.</text>
</comment>
<gene>
    <name evidence="3" type="ORF">NEMBOFW57_003303</name>
</gene>
<dbReference type="Pfam" id="PF06985">
    <property type="entry name" value="HET"/>
    <property type="match status" value="1"/>
</dbReference>
<dbReference type="EMBL" id="JAHCVI010000001">
    <property type="protein sequence ID" value="KAG7293257.1"/>
    <property type="molecule type" value="Genomic_DNA"/>
</dbReference>
<reference evidence="3" key="1">
    <citation type="submission" date="2023-02" db="EMBL/GenBank/DDBJ databases">
        <authorList>
            <person name="Palmer J.M."/>
        </authorList>
    </citation>
    <scope>NUCLEOTIDE SEQUENCE</scope>
    <source>
        <strain evidence="3">FW57</strain>
    </source>
</reference>
<feature type="compositionally biased region" description="Low complexity" evidence="1">
    <location>
        <begin position="733"/>
        <end position="751"/>
    </location>
</feature>
<organism evidence="3 4">
    <name type="scientific">Staphylotrichum longicolle</name>
    <dbReference type="NCBI Taxonomy" id="669026"/>
    <lineage>
        <taxon>Eukaryota</taxon>
        <taxon>Fungi</taxon>
        <taxon>Dikarya</taxon>
        <taxon>Ascomycota</taxon>
        <taxon>Pezizomycotina</taxon>
        <taxon>Sordariomycetes</taxon>
        <taxon>Sordariomycetidae</taxon>
        <taxon>Sordariales</taxon>
        <taxon>Chaetomiaceae</taxon>
        <taxon>Staphylotrichum</taxon>
    </lineage>
</organism>
<name>A0AAD4F7L4_9PEZI</name>
<accession>A0AAD4F7L4</accession>
<dbReference type="InterPro" id="IPR052895">
    <property type="entry name" value="HetReg/Transcr_Mod"/>
</dbReference>
<dbReference type="PANTHER" id="PTHR24148:SF64">
    <property type="entry name" value="HETEROKARYON INCOMPATIBILITY DOMAIN-CONTAINING PROTEIN"/>
    <property type="match status" value="1"/>
</dbReference>
<feature type="region of interest" description="Disordered" evidence="1">
    <location>
        <begin position="723"/>
        <end position="751"/>
    </location>
</feature>
<dbReference type="InterPro" id="IPR010730">
    <property type="entry name" value="HET"/>
</dbReference>
<feature type="domain" description="Heterokaryon incompatibility" evidence="2">
    <location>
        <begin position="356"/>
        <end position="515"/>
    </location>
</feature>
<proteinExistence type="predicted"/>